<dbReference type="OrthoDB" id="42889at2759"/>
<organism evidence="1 2">
    <name type="scientific">Maudiozyma exigua</name>
    <name type="common">Yeast</name>
    <name type="synonym">Kazachstania exigua</name>
    <dbReference type="NCBI Taxonomy" id="34358"/>
    <lineage>
        <taxon>Eukaryota</taxon>
        <taxon>Fungi</taxon>
        <taxon>Dikarya</taxon>
        <taxon>Ascomycota</taxon>
        <taxon>Saccharomycotina</taxon>
        <taxon>Saccharomycetes</taxon>
        <taxon>Saccharomycetales</taxon>
        <taxon>Saccharomycetaceae</taxon>
        <taxon>Maudiozyma</taxon>
    </lineage>
</organism>
<dbReference type="Gene3D" id="3.90.1410.10">
    <property type="entry name" value="set domain protein methyltransferase, domain 1"/>
    <property type="match status" value="1"/>
</dbReference>
<keyword evidence="2" id="KW-1185">Reference proteome</keyword>
<protein>
    <recommendedName>
        <fullName evidence="3">SET domain-containing protein</fullName>
    </recommendedName>
</protein>
<proteinExistence type="predicted"/>
<dbReference type="GO" id="GO:0005634">
    <property type="term" value="C:nucleus"/>
    <property type="evidence" value="ECO:0007669"/>
    <property type="project" value="TreeGrafter"/>
</dbReference>
<name>A0A9P7BCI6_MAUEX</name>
<reference evidence="1 2" key="1">
    <citation type="submission" date="2020-11" db="EMBL/GenBank/DDBJ databases">
        <title>Kefir isolates.</title>
        <authorList>
            <person name="Marcisauskas S."/>
            <person name="Kim Y."/>
            <person name="Blasche S."/>
        </authorList>
    </citation>
    <scope>NUCLEOTIDE SEQUENCE [LARGE SCALE GENOMIC DNA]</scope>
    <source>
        <strain evidence="1 2">OG2</strain>
    </source>
</reference>
<dbReference type="InterPro" id="IPR050600">
    <property type="entry name" value="SETD3_SETD6_MTase"/>
</dbReference>
<evidence type="ECO:0000313" key="1">
    <source>
        <dbReference type="EMBL" id="KAG0669802.1"/>
    </source>
</evidence>
<sequence length="653" mass="75934">MNTHPLLRKPDIEGLLKWGKANGCVIPDCITFKHEFSIGIHGVVNTPIKDNKPEVKIHLPNDLIIDGRLTEEVFGERGTKWSKMLLARLRFEKDSTNPKIVELQKKFKLYVDSLPPVIDSPMVWNPEEFDLLKGTNLGSSIFKKFAYLYKEWGTFGEKDNGQYIAMGLDPFGSGEASTLKMPADLYGQDSTNDIHIQWGPIEDALVEYLQQNTIYANIYKQFTKLIYRPDEIEWDSFIAYFWAHLTYTSRAFPERIINPNCDESDVMLLPIVDLLNHGNRTKVEWSTDKDGSFCYTNLEKDIPEGNEIFNNYGAKSNEELLYGYGFTIKDNEFDTVLLVLKLDDQMFRQAIYKKTPFKIPILEDYTSYAFESKKTEYDSITDSNGWRPIDKYSDGMAYVINKINTLECVNQLLDIFSFISKRDDDADYLSVLSRLKGIQQLKIALNEKLVKIEAPWEFETKMELDEFYPILEKRRIHAENYKNGQIEILKKSLKLLKGIEKVLLAENKSNILTAEKIRKHDKDHDYIMKRLIDHDESKDIIDRFNDRQIMITWLTARIHFNSFPNRYRWVLTQFEEFKKTYHPTDISEDTVDLYALLFKGADDSSSSLKMGDDSKIPVTIQELSIVSDFLHYNSFMRVSLTTYGMTAMLIKEE</sequence>
<dbReference type="EMBL" id="PUHR01000033">
    <property type="protein sequence ID" value="KAG0669802.1"/>
    <property type="molecule type" value="Genomic_DNA"/>
</dbReference>
<accession>A0A9P7BCI6</accession>
<dbReference type="Proteomes" id="UP000750334">
    <property type="component" value="Unassembled WGS sequence"/>
</dbReference>
<dbReference type="SUPFAM" id="SSF82199">
    <property type="entry name" value="SET domain"/>
    <property type="match status" value="1"/>
</dbReference>
<evidence type="ECO:0000313" key="2">
    <source>
        <dbReference type="Proteomes" id="UP000750334"/>
    </source>
</evidence>
<dbReference type="PANTHER" id="PTHR13271:SF147">
    <property type="entry name" value="PROTEIN-LYSINE N-METHYLTRANSFERASE EFM1-RELATED"/>
    <property type="match status" value="1"/>
</dbReference>
<dbReference type="InterPro" id="IPR046341">
    <property type="entry name" value="SET_dom_sf"/>
</dbReference>
<comment type="caution">
    <text evidence="1">The sequence shown here is derived from an EMBL/GenBank/DDBJ whole genome shotgun (WGS) entry which is preliminary data.</text>
</comment>
<evidence type="ECO:0008006" key="3">
    <source>
        <dbReference type="Google" id="ProtNLM"/>
    </source>
</evidence>
<gene>
    <name evidence="1" type="ORF">C6P45_003322</name>
</gene>
<dbReference type="PANTHER" id="PTHR13271">
    <property type="entry name" value="UNCHARACTERIZED PUTATIVE METHYLTRANSFERASE"/>
    <property type="match status" value="1"/>
</dbReference>
<dbReference type="AlphaFoldDB" id="A0A9P7BCI6"/>
<dbReference type="GO" id="GO:0016279">
    <property type="term" value="F:protein-lysine N-methyltransferase activity"/>
    <property type="evidence" value="ECO:0007669"/>
    <property type="project" value="TreeGrafter"/>
</dbReference>